<dbReference type="Gene3D" id="3.40.50.300">
    <property type="entry name" value="P-loop containing nucleotide triphosphate hydrolases"/>
    <property type="match status" value="1"/>
</dbReference>
<feature type="non-terminal residue" evidence="2">
    <location>
        <position position="297"/>
    </location>
</feature>
<evidence type="ECO:0000313" key="2">
    <source>
        <dbReference type="EMBL" id="ONG42354.1"/>
    </source>
</evidence>
<feature type="region of interest" description="Disordered" evidence="1">
    <location>
        <begin position="263"/>
        <end position="297"/>
    </location>
</feature>
<dbReference type="PANTHER" id="PTHR13696:SF52">
    <property type="entry name" value="PARA FAMILY PROTEIN CT_582"/>
    <property type="match status" value="1"/>
</dbReference>
<dbReference type="SUPFAM" id="SSF52540">
    <property type="entry name" value="P-loop containing nucleoside triphosphate hydrolases"/>
    <property type="match status" value="1"/>
</dbReference>
<evidence type="ECO:0000313" key="3">
    <source>
        <dbReference type="Proteomes" id="UP000188879"/>
    </source>
</evidence>
<protein>
    <submittedName>
        <fullName evidence="2">Cellulose synthase</fullName>
    </submittedName>
</protein>
<dbReference type="AlphaFoldDB" id="A0A1V2GTG3"/>
<dbReference type="PANTHER" id="PTHR13696">
    <property type="entry name" value="P-LOOP CONTAINING NUCLEOSIDE TRIPHOSPHATE HYDROLASE"/>
    <property type="match status" value="1"/>
</dbReference>
<proteinExistence type="predicted"/>
<dbReference type="Pfam" id="PF06564">
    <property type="entry name" value="CBP_BcsQ"/>
    <property type="match status" value="1"/>
</dbReference>
<dbReference type="EMBL" id="MLCO01000563">
    <property type="protein sequence ID" value="ONG42354.1"/>
    <property type="molecule type" value="Genomic_DNA"/>
</dbReference>
<dbReference type="CDD" id="cd02042">
    <property type="entry name" value="ParAB_family"/>
    <property type="match status" value="1"/>
</dbReference>
<organism evidence="2 3">
    <name type="scientific">Teichococcus deserti</name>
    <dbReference type="NCBI Taxonomy" id="1817963"/>
    <lineage>
        <taxon>Bacteria</taxon>
        <taxon>Pseudomonadati</taxon>
        <taxon>Pseudomonadota</taxon>
        <taxon>Alphaproteobacteria</taxon>
        <taxon>Acetobacterales</taxon>
        <taxon>Roseomonadaceae</taxon>
        <taxon>Roseomonas</taxon>
    </lineage>
</organism>
<dbReference type="Proteomes" id="UP000188879">
    <property type="component" value="Unassembled WGS sequence"/>
</dbReference>
<sequence>MPLILFASPKGGVGKTTLVANVADALRREGRPVLALDLDPQNSLRLHFGVPLQDGGGYLAHLLQKPDWRAALRPTASGVTLLPHGAIELRQVLEQAVALERDPGLLAEPLREMLADPRLLVLADLPPGPSHTLAVAAPLASVIVTVLQSEAISAAMLGEVESGRFLGGGTQAAIQAGRVQFLLNGVDLSSRLSRAAAEAVARHLGPRLLGAVSQDSMLAEALAQLRLIYDLAPGAAAAEDMRQIARSLAQLLPAPALAAAAAPQPFGPGQATGAGFRAAPPPAPPTSSQAAQVPAPV</sequence>
<dbReference type="InterPro" id="IPR050678">
    <property type="entry name" value="DNA_Partitioning_ATPase"/>
</dbReference>
<dbReference type="InterPro" id="IPR017746">
    <property type="entry name" value="Cellulose_synthase_operon_BcsQ"/>
</dbReference>
<name>A0A1V2GTG3_9PROT</name>
<gene>
    <name evidence="2" type="ORF">BKE38_29695</name>
</gene>
<comment type="caution">
    <text evidence="2">The sequence shown here is derived from an EMBL/GenBank/DDBJ whole genome shotgun (WGS) entry which is preliminary data.</text>
</comment>
<evidence type="ECO:0000256" key="1">
    <source>
        <dbReference type="SAM" id="MobiDB-lite"/>
    </source>
</evidence>
<keyword evidence="3" id="KW-1185">Reference proteome</keyword>
<dbReference type="OrthoDB" id="5288747at2"/>
<dbReference type="RefSeq" id="WP_076960712.1">
    <property type="nucleotide sequence ID" value="NZ_MLCO01000563.1"/>
</dbReference>
<feature type="compositionally biased region" description="Low complexity" evidence="1">
    <location>
        <begin position="286"/>
        <end position="297"/>
    </location>
</feature>
<accession>A0A1V2GTG3</accession>
<dbReference type="InterPro" id="IPR027417">
    <property type="entry name" value="P-loop_NTPase"/>
</dbReference>
<feature type="compositionally biased region" description="Low complexity" evidence="1">
    <location>
        <begin position="263"/>
        <end position="278"/>
    </location>
</feature>
<reference evidence="2 3" key="1">
    <citation type="submission" date="2016-10" db="EMBL/GenBank/DDBJ databases">
        <title>Draft Genome sequence of Roseomonas sp. strain M3.</title>
        <authorList>
            <person name="Subhash Y."/>
            <person name="Lee S."/>
        </authorList>
    </citation>
    <scope>NUCLEOTIDE SEQUENCE [LARGE SCALE GENOMIC DNA]</scope>
    <source>
        <strain evidence="2 3">M3</strain>
    </source>
</reference>